<dbReference type="AlphaFoldDB" id="A0A812YB76"/>
<proteinExistence type="predicted"/>
<keyword evidence="3" id="KW-1185">Reference proteome</keyword>
<evidence type="ECO:0000313" key="2">
    <source>
        <dbReference type="EMBL" id="CAE7768164.1"/>
    </source>
</evidence>
<protein>
    <submittedName>
        <fullName evidence="2">Uncharacterized protein</fullName>
    </submittedName>
</protein>
<evidence type="ECO:0000313" key="3">
    <source>
        <dbReference type="Proteomes" id="UP000601435"/>
    </source>
</evidence>
<accession>A0A812YB76</accession>
<evidence type="ECO:0000256" key="1">
    <source>
        <dbReference type="SAM" id="MobiDB-lite"/>
    </source>
</evidence>
<organism evidence="2 3">
    <name type="scientific">Symbiodinium necroappetens</name>
    <dbReference type="NCBI Taxonomy" id="1628268"/>
    <lineage>
        <taxon>Eukaryota</taxon>
        <taxon>Sar</taxon>
        <taxon>Alveolata</taxon>
        <taxon>Dinophyceae</taxon>
        <taxon>Suessiales</taxon>
        <taxon>Symbiodiniaceae</taxon>
        <taxon>Symbiodinium</taxon>
    </lineage>
</organism>
<gene>
    <name evidence="2" type="ORF">SNEC2469_LOCUS22420</name>
</gene>
<dbReference type="Proteomes" id="UP000601435">
    <property type="component" value="Unassembled WGS sequence"/>
</dbReference>
<sequence length="133" mass="14745">PCRGAPRLRAFPRGCARCPEGDRPSCRQPWQRLQCQQQCRCSTTRTFQVWIPPCPGRRAKGGEVSGKSHHRRAPWGCQCSSGESYTTLQPQGIPMDSAASRQGVHPSDSKANDWDLAATRRDLSTSVADDFEC</sequence>
<dbReference type="EMBL" id="CAJNJA010040668">
    <property type="protein sequence ID" value="CAE7768164.1"/>
    <property type="molecule type" value="Genomic_DNA"/>
</dbReference>
<feature type="non-terminal residue" evidence="2">
    <location>
        <position position="1"/>
    </location>
</feature>
<comment type="caution">
    <text evidence="2">The sequence shown here is derived from an EMBL/GenBank/DDBJ whole genome shotgun (WGS) entry which is preliminary data.</text>
</comment>
<reference evidence="2" key="1">
    <citation type="submission" date="2021-02" db="EMBL/GenBank/DDBJ databases">
        <authorList>
            <person name="Dougan E. K."/>
            <person name="Rhodes N."/>
            <person name="Thang M."/>
            <person name="Chan C."/>
        </authorList>
    </citation>
    <scope>NUCLEOTIDE SEQUENCE</scope>
</reference>
<feature type="region of interest" description="Disordered" evidence="1">
    <location>
        <begin position="88"/>
        <end position="133"/>
    </location>
</feature>
<feature type="compositionally biased region" description="Basic and acidic residues" evidence="1">
    <location>
        <begin position="107"/>
        <end position="123"/>
    </location>
</feature>
<name>A0A812YB76_9DINO</name>